<evidence type="ECO:0000313" key="3">
    <source>
        <dbReference type="Proteomes" id="UP001162483"/>
    </source>
</evidence>
<comment type="caution">
    <text evidence="2">The sequence shown here is derived from an EMBL/GenBank/DDBJ whole genome shotgun (WGS) entry which is preliminary data.</text>
</comment>
<keyword evidence="1" id="KW-0812">Transmembrane</keyword>
<gene>
    <name evidence="2" type="ORF">SPARVUS_LOCUS3623313</name>
</gene>
<dbReference type="EMBL" id="CATNWA010005801">
    <property type="protein sequence ID" value="CAI9550788.1"/>
    <property type="molecule type" value="Genomic_DNA"/>
</dbReference>
<evidence type="ECO:0000256" key="1">
    <source>
        <dbReference type="SAM" id="Phobius"/>
    </source>
</evidence>
<feature type="transmembrane region" description="Helical" evidence="1">
    <location>
        <begin position="6"/>
        <end position="29"/>
    </location>
</feature>
<reference evidence="2" key="1">
    <citation type="submission" date="2023-05" db="EMBL/GenBank/DDBJ databases">
        <authorList>
            <person name="Stuckert A."/>
        </authorList>
    </citation>
    <scope>NUCLEOTIDE SEQUENCE</scope>
</reference>
<evidence type="ECO:0000313" key="2">
    <source>
        <dbReference type="EMBL" id="CAI9550788.1"/>
    </source>
</evidence>
<proteinExistence type="predicted"/>
<name>A0ABN9BTG4_9NEOB</name>
<keyword evidence="1" id="KW-1133">Transmembrane helix</keyword>
<organism evidence="2 3">
    <name type="scientific">Staurois parvus</name>
    <dbReference type="NCBI Taxonomy" id="386267"/>
    <lineage>
        <taxon>Eukaryota</taxon>
        <taxon>Metazoa</taxon>
        <taxon>Chordata</taxon>
        <taxon>Craniata</taxon>
        <taxon>Vertebrata</taxon>
        <taxon>Euteleostomi</taxon>
        <taxon>Amphibia</taxon>
        <taxon>Batrachia</taxon>
        <taxon>Anura</taxon>
        <taxon>Neobatrachia</taxon>
        <taxon>Ranoidea</taxon>
        <taxon>Ranidae</taxon>
        <taxon>Staurois</taxon>
    </lineage>
</organism>
<keyword evidence="1" id="KW-0472">Membrane</keyword>
<sequence>MSYTRSLHLLGALAGTKSCGYLMLLICGLQAHGIYRRRAFAIECRGRYTRRSI</sequence>
<accession>A0ABN9BTG4</accession>
<dbReference type="Proteomes" id="UP001162483">
    <property type="component" value="Unassembled WGS sequence"/>
</dbReference>
<keyword evidence="3" id="KW-1185">Reference proteome</keyword>
<protein>
    <submittedName>
        <fullName evidence="2">Uncharacterized protein</fullName>
    </submittedName>
</protein>